<evidence type="ECO:0000259" key="3">
    <source>
        <dbReference type="Pfam" id="PF13505"/>
    </source>
</evidence>
<dbReference type="OrthoDB" id="9152616at2"/>
<accession>A0A1M5ZPY4</accession>
<evidence type="ECO:0000313" key="4">
    <source>
        <dbReference type="EMBL" id="SHI26337.1"/>
    </source>
</evidence>
<dbReference type="Pfam" id="PF13084">
    <property type="entry name" value="DUF3943"/>
    <property type="match status" value="1"/>
</dbReference>
<gene>
    <name evidence="4" type="ORF">SAMN02745129_0479</name>
</gene>
<sequence length="449" mass="51117">MTRRTFQGLSLVILLMLGPWVQAEEESIYRPAITNTSWEQIDREASIYDSPYKVSLFSAEHGEDKERMWSQTKSIAGYGLGVAGFLALLPSDFTNWDKEDAQLASKWWNNVTGGPVWDRDVWYINYIGHPYFGGVYYQVARKSGYRQWDAFMYSFLMSTFYWEYGIEAFAEVPSIQDLVVTPVLGWVYGEWAFHKEREILERGGTVMGSEMLGSTSLFFLDPVDSLGRGVNRLFGKDVIKAGTGYVGMSAVEMHDGRVDEQVQLTFQYSIGAGEASPGISRHRPDYRSYSSSGDPVDFGMVGMTIGMDYLSTDDYWGVDNGWAPSISLGIYFTRSFSARLSYNRARFNDVETGKEVTLETYTLDGQYYFNAQEKLRPYLTAGFGETMREQSLDDKAFQVHGGLGLHYRLNANWALQADWRHYHSTRLNSHDDQLGARLVYRFGKGERAL</sequence>
<protein>
    <submittedName>
        <fullName evidence="4">Outer membrane protein beta-barrel domain-containing protein</fullName>
    </submittedName>
</protein>
<dbReference type="EMBL" id="FQXG01000014">
    <property type="protein sequence ID" value="SHI26337.1"/>
    <property type="molecule type" value="Genomic_DNA"/>
</dbReference>
<dbReference type="AlphaFoldDB" id="A0A1M5ZPY4"/>
<reference evidence="4 5" key="1">
    <citation type="submission" date="2016-11" db="EMBL/GenBank/DDBJ databases">
        <authorList>
            <person name="Jaros S."/>
            <person name="Januszkiewicz K."/>
            <person name="Wedrychowicz H."/>
        </authorList>
    </citation>
    <scope>NUCLEOTIDE SEQUENCE [LARGE SCALE GENOMIC DNA]</scope>
    <source>
        <strain evidence="4 5">DSM 16917</strain>
    </source>
</reference>
<evidence type="ECO:0000259" key="2">
    <source>
        <dbReference type="Pfam" id="PF13084"/>
    </source>
</evidence>
<dbReference type="Proteomes" id="UP000184268">
    <property type="component" value="Unassembled WGS sequence"/>
</dbReference>
<dbReference type="RefSeq" id="WP_067665555.1">
    <property type="nucleotide sequence ID" value="NZ_FQXG01000014.1"/>
</dbReference>
<feature type="domain" description="Outer membrane protein beta-barrel" evidence="3">
    <location>
        <begin position="301"/>
        <end position="442"/>
    </location>
</feature>
<keyword evidence="1" id="KW-0732">Signal</keyword>
<dbReference type="Pfam" id="PF13505">
    <property type="entry name" value="OMP_b-brl"/>
    <property type="match status" value="1"/>
</dbReference>
<evidence type="ECO:0000256" key="1">
    <source>
        <dbReference type="ARBA" id="ARBA00022729"/>
    </source>
</evidence>
<dbReference type="InterPro" id="IPR011250">
    <property type="entry name" value="OMP/PagP_B-barrel"/>
</dbReference>
<dbReference type="SUPFAM" id="SSF56925">
    <property type="entry name" value="OMPA-like"/>
    <property type="match status" value="1"/>
</dbReference>
<keyword evidence="5" id="KW-1185">Reference proteome</keyword>
<organism evidence="4 5">
    <name type="scientific">Ferrimonas marina</name>
    <dbReference type="NCBI Taxonomy" id="299255"/>
    <lineage>
        <taxon>Bacteria</taxon>
        <taxon>Pseudomonadati</taxon>
        <taxon>Pseudomonadota</taxon>
        <taxon>Gammaproteobacteria</taxon>
        <taxon>Alteromonadales</taxon>
        <taxon>Ferrimonadaceae</taxon>
        <taxon>Ferrimonas</taxon>
    </lineage>
</organism>
<name>A0A1M5ZPY4_9GAMM</name>
<dbReference type="InterPro" id="IPR027385">
    <property type="entry name" value="Beta-barrel_OMP"/>
</dbReference>
<dbReference type="InterPro" id="IPR025079">
    <property type="entry name" value="DUF3943"/>
</dbReference>
<feature type="domain" description="DUF3943" evidence="2">
    <location>
        <begin position="114"/>
        <end position="223"/>
    </location>
</feature>
<proteinExistence type="predicted"/>
<dbReference type="STRING" id="299255.SAMN02745129_0479"/>
<dbReference type="Gene3D" id="2.40.160.20">
    <property type="match status" value="1"/>
</dbReference>
<evidence type="ECO:0000313" key="5">
    <source>
        <dbReference type="Proteomes" id="UP000184268"/>
    </source>
</evidence>